<protein>
    <submittedName>
        <fullName evidence="6">Disulfide bond formation protein B</fullName>
    </submittedName>
</protein>
<evidence type="ECO:0000256" key="2">
    <source>
        <dbReference type="ARBA" id="ARBA00022692"/>
    </source>
</evidence>
<evidence type="ECO:0000256" key="5">
    <source>
        <dbReference type="SAM" id="Phobius"/>
    </source>
</evidence>
<sequence>MLFTDKRQIRAVWRIGGLYILAALLVFLIVFVAETFLHMVPCELCLWERGPWRVLLGIGVLALVLSPRYARWAAVAGLVCLLVSVGLGVLHVGVEQGWWPSPAAECHVALVEGHNFSDWMAHLPARPTKPCDLPDYPFGLPVSMTTLSALYAVLVFCLAVWETLRLFRFVRNNRLGV</sequence>
<dbReference type="Gene3D" id="1.20.1550.10">
    <property type="entry name" value="DsbB-like"/>
    <property type="match status" value="1"/>
</dbReference>
<dbReference type="InterPro" id="IPR003752">
    <property type="entry name" value="DiS_bond_form_DsbB/BdbC"/>
</dbReference>
<keyword evidence="7" id="KW-1185">Reference proteome</keyword>
<proteinExistence type="predicted"/>
<feature type="transmembrane region" description="Helical" evidence="5">
    <location>
        <begin position="50"/>
        <end position="66"/>
    </location>
</feature>
<dbReference type="Pfam" id="PF02600">
    <property type="entry name" value="DsbB"/>
    <property type="match status" value="1"/>
</dbReference>
<comment type="subcellular location">
    <subcellularLocation>
        <location evidence="1">Membrane</location>
        <topology evidence="1">Multi-pass membrane protein</topology>
    </subcellularLocation>
</comment>
<reference evidence="6 7" key="1">
    <citation type="submission" date="2017-09" db="EMBL/GenBank/DDBJ databases">
        <authorList>
            <person name="Jakob F."/>
        </authorList>
    </citation>
    <scope>NUCLEOTIDE SEQUENCE [LARGE SCALE GENOMIC DNA]</scope>
    <source>
        <strain evidence="6 7">TMW 2.1880</strain>
    </source>
</reference>
<feature type="transmembrane region" description="Helical" evidence="5">
    <location>
        <begin position="73"/>
        <end position="94"/>
    </location>
</feature>
<evidence type="ECO:0000313" key="7">
    <source>
        <dbReference type="Proteomes" id="UP001516390"/>
    </source>
</evidence>
<dbReference type="InterPro" id="IPR023380">
    <property type="entry name" value="DsbB-like_sf"/>
</dbReference>
<dbReference type="Proteomes" id="UP001516390">
    <property type="component" value="Unassembled WGS sequence"/>
</dbReference>
<organism evidence="6 7">
    <name type="scientific">Bombella favorum</name>
    <dbReference type="NCBI Taxonomy" id="2039164"/>
    <lineage>
        <taxon>Bacteria</taxon>
        <taxon>Pseudomonadati</taxon>
        <taxon>Pseudomonadota</taxon>
        <taxon>Alphaproteobacteria</taxon>
        <taxon>Acetobacterales</taxon>
        <taxon>Acetobacteraceae</taxon>
        <taxon>Bombella</taxon>
    </lineage>
</organism>
<dbReference type="SUPFAM" id="SSF158442">
    <property type="entry name" value="DsbB-like"/>
    <property type="match status" value="1"/>
</dbReference>
<keyword evidence="4 5" id="KW-0472">Membrane</keyword>
<comment type="caution">
    <text evidence="6">The sequence shown here is derived from an EMBL/GenBank/DDBJ whole genome shotgun (WGS) entry which is preliminary data.</text>
</comment>
<dbReference type="RefSeq" id="WP_182082295.1">
    <property type="nucleotide sequence ID" value="NZ_NWUS01000003.1"/>
</dbReference>
<accession>A0ABR5ZPS5</accession>
<name>A0ABR5ZPS5_9PROT</name>
<evidence type="ECO:0000313" key="6">
    <source>
        <dbReference type="EMBL" id="MBA5726252.1"/>
    </source>
</evidence>
<evidence type="ECO:0000256" key="3">
    <source>
        <dbReference type="ARBA" id="ARBA00022989"/>
    </source>
</evidence>
<evidence type="ECO:0000256" key="1">
    <source>
        <dbReference type="ARBA" id="ARBA00004141"/>
    </source>
</evidence>
<keyword evidence="2 5" id="KW-0812">Transmembrane</keyword>
<feature type="transmembrane region" description="Helical" evidence="5">
    <location>
        <begin position="138"/>
        <end position="161"/>
    </location>
</feature>
<gene>
    <name evidence="6" type="ORF">CPA57_08230</name>
</gene>
<dbReference type="EMBL" id="NWUS01000003">
    <property type="protein sequence ID" value="MBA5726252.1"/>
    <property type="molecule type" value="Genomic_DNA"/>
</dbReference>
<feature type="transmembrane region" description="Helical" evidence="5">
    <location>
        <begin position="12"/>
        <end position="38"/>
    </location>
</feature>
<keyword evidence="3 5" id="KW-1133">Transmembrane helix</keyword>
<evidence type="ECO:0000256" key="4">
    <source>
        <dbReference type="ARBA" id="ARBA00023136"/>
    </source>
</evidence>